<dbReference type="EMBL" id="QSQN01000059">
    <property type="protein sequence ID" value="RGK36577.1"/>
    <property type="molecule type" value="Genomic_DNA"/>
</dbReference>
<keyword evidence="2" id="KW-1133">Transmembrane helix</keyword>
<sequence>MLNENIKNLRKAKGISQEELAVRLNVVRQTVSKWERGISVPDSGMLISLAEELDTSVSVLLGENIQKPCPDDELNLKSISEKLETINLQLAKRSAMRIRIFRWLLIVGCVGIVAGFIFLGTMQSAYLNWDFNNPELAVAGTFLHGVEFLFVRIAPFVFVAFVTGIILTYRKR</sequence>
<feature type="transmembrane region" description="Helical" evidence="2">
    <location>
        <begin position="103"/>
        <end position="129"/>
    </location>
</feature>
<evidence type="ECO:0000256" key="2">
    <source>
        <dbReference type="SAM" id="Phobius"/>
    </source>
</evidence>
<keyword evidence="1" id="KW-0238">DNA-binding</keyword>
<keyword evidence="2" id="KW-0812">Transmembrane</keyword>
<dbReference type="Pfam" id="PF01381">
    <property type="entry name" value="HTH_3"/>
    <property type="match status" value="1"/>
</dbReference>
<evidence type="ECO:0000259" key="3">
    <source>
        <dbReference type="PROSITE" id="PS50943"/>
    </source>
</evidence>
<dbReference type="EMBL" id="QRHG01000001">
    <property type="protein sequence ID" value="RHF63271.1"/>
    <property type="molecule type" value="Genomic_DNA"/>
</dbReference>
<evidence type="ECO:0000313" key="6">
    <source>
        <dbReference type="Proteomes" id="UP000260793"/>
    </source>
</evidence>
<dbReference type="InterPro" id="IPR001387">
    <property type="entry name" value="Cro/C1-type_HTH"/>
</dbReference>
<dbReference type="InterPro" id="IPR010982">
    <property type="entry name" value="Lambda_DNA-bd_dom_sf"/>
</dbReference>
<dbReference type="Proteomes" id="UP000260793">
    <property type="component" value="Unassembled WGS sequence"/>
</dbReference>
<dbReference type="CDD" id="cd00093">
    <property type="entry name" value="HTH_XRE"/>
    <property type="match status" value="1"/>
</dbReference>
<gene>
    <name evidence="5" type="ORF">DW672_00010</name>
    <name evidence="4" type="ORF">DXD17_14110</name>
</gene>
<dbReference type="Proteomes" id="UP000284902">
    <property type="component" value="Unassembled WGS sequence"/>
</dbReference>
<comment type="caution">
    <text evidence="4">The sequence shown here is derived from an EMBL/GenBank/DDBJ whole genome shotgun (WGS) entry which is preliminary data.</text>
</comment>
<reference evidence="6 7" key="1">
    <citation type="submission" date="2018-08" db="EMBL/GenBank/DDBJ databases">
        <title>A genome reference for cultivated species of the human gut microbiota.</title>
        <authorList>
            <person name="Zou Y."/>
            <person name="Xue W."/>
            <person name="Luo G."/>
        </authorList>
    </citation>
    <scope>NUCLEOTIDE SEQUENCE [LARGE SCALE GENOMIC DNA]</scope>
    <source>
        <strain evidence="5 7">AM25-1LB</strain>
        <strain evidence="4 6">TF11-7</strain>
    </source>
</reference>
<feature type="domain" description="HTH cro/C1-type" evidence="3">
    <location>
        <begin position="6"/>
        <end position="60"/>
    </location>
</feature>
<dbReference type="AlphaFoldDB" id="A0A3E4LIM8"/>
<dbReference type="Gene3D" id="1.10.260.40">
    <property type="entry name" value="lambda repressor-like DNA-binding domains"/>
    <property type="match status" value="1"/>
</dbReference>
<organism evidence="4 6">
    <name type="scientific">[Ruminococcus] lactaris</name>
    <dbReference type="NCBI Taxonomy" id="46228"/>
    <lineage>
        <taxon>Bacteria</taxon>
        <taxon>Bacillati</taxon>
        <taxon>Bacillota</taxon>
        <taxon>Clostridia</taxon>
        <taxon>Lachnospirales</taxon>
        <taxon>Lachnospiraceae</taxon>
        <taxon>Mediterraneibacter</taxon>
    </lineage>
</organism>
<keyword evidence="2" id="KW-0472">Membrane</keyword>
<protein>
    <submittedName>
        <fullName evidence="4">XRE family transcriptional regulator</fullName>
    </submittedName>
</protein>
<dbReference type="PROSITE" id="PS50943">
    <property type="entry name" value="HTH_CROC1"/>
    <property type="match status" value="1"/>
</dbReference>
<dbReference type="GO" id="GO:0003677">
    <property type="term" value="F:DNA binding"/>
    <property type="evidence" value="ECO:0007669"/>
    <property type="project" value="UniProtKB-KW"/>
</dbReference>
<evidence type="ECO:0000313" key="7">
    <source>
        <dbReference type="Proteomes" id="UP000284902"/>
    </source>
</evidence>
<evidence type="ECO:0000313" key="4">
    <source>
        <dbReference type="EMBL" id="RGK36577.1"/>
    </source>
</evidence>
<dbReference type="SMART" id="SM00530">
    <property type="entry name" value="HTH_XRE"/>
    <property type="match status" value="1"/>
</dbReference>
<dbReference type="PANTHER" id="PTHR46558:SF3">
    <property type="entry name" value="TRANSCRIPTIONAL REGULATOR"/>
    <property type="match status" value="1"/>
</dbReference>
<feature type="transmembrane region" description="Helical" evidence="2">
    <location>
        <begin position="149"/>
        <end position="169"/>
    </location>
</feature>
<dbReference type="SUPFAM" id="SSF47413">
    <property type="entry name" value="lambda repressor-like DNA-binding domains"/>
    <property type="match status" value="1"/>
</dbReference>
<name>A0A3E4LIM8_9FIRM</name>
<evidence type="ECO:0000256" key="1">
    <source>
        <dbReference type="ARBA" id="ARBA00023125"/>
    </source>
</evidence>
<evidence type="ECO:0000313" key="5">
    <source>
        <dbReference type="EMBL" id="RHF63271.1"/>
    </source>
</evidence>
<accession>A0A3E4LIM8</accession>
<dbReference type="RefSeq" id="WP_117688743.1">
    <property type="nucleotide sequence ID" value="NZ_CAKMWK010000002.1"/>
</dbReference>
<dbReference type="PANTHER" id="PTHR46558">
    <property type="entry name" value="TRACRIPTIONAL REGULATORY PROTEIN-RELATED-RELATED"/>
    <property type="match status" value="1"/>
</dbReference>
<proteinExistence type="predicted"/>